<dbReference type="PROSITE" id="PS50294">
    <property type="entry name" value="WD_REPEATS_REGION"/>
    <property type="match status" value="1"/>
</dbReference>
<dbReference type="InterPro" id="IPR023362">
    <property type="entry name" value="PH-BEACH_dom"/>
</dbReference>
<dbReference type="RefSeq" id="XP_022980912.1">
    <property type="nucleotide sequence ID" value="XM_023125144.1"/>
</dbReference>
<keyword evidence="6" id="KW-1185">Reference proteome</keyword>
<dbReference type="RefSeq" id="XP_022980911.1">
    <property type="nucleotide sequence ID" value="XM_023125143.1"/>
</dbReference>
<dbReference type="Pfam" id="PF13385">
    <property type="entry name" value="Laminin_G_3"/>
    <property type="match status" value="1"/>
</dbReference>
<evidence type="ECO:0000313" key="9">
    <source>
        <dbReference type="RefSeq" id="XP_022980913.1"/>
    </source>
</evidence>
<feature type="domain" description="BEACH" evidence="4">
    <location>
        <begin position="2564"/>
        <end position="2854"/>
    </location>
</feature>
<dbReference type="InterPro" id="IPR015943">
    <property type="entry name" value="WD40/YVTN_repeat-like_dom_sf"/>
</dbReference>
<dbReference type="Gene3D" id="1.10.1540.10">
    <property type="entry name" value="BEACH domain"/>
    <property type="match status" value="1"/>
</dbReference>
<dbReference type="InterPro" id="IPR011993">
    <property type="entry name" value="PH-like_dom_sf"/>
</dbReference>
<dbReference type="Gene3D" id="2.30.29.30">
    <property type="entry name" value="Pleckstrin-homology domain (PH domain)/Phosphotyrosine-binding domain (PTB)"/>
    <property type="match status" value="1"/>
</dbReference>
<dbReference type="GeneID" id="111480224"/>
<evidence type="ECO:0000256" key="2">
    <source>
        <dbReference type="ARBA" id="ARBA00022737"/>
    </source>
</evidence>
<dbReference type="PANTHER" id="PTHR13743">
    <property type="entry name" value="BEIGE/BEACH-RELATED"/>
    <property type="match status" value="1"/>
</dbReference>
<dbReference type="InterPro" id="IPR016024">
    <property type="entry name" value="ARM-type_fold"/>
</dbReference>
<dbReference type="SMART" id="SM00320">
    <property type="entry name" value="WD40"/>
    <property type="match status" value="5"/>
</dbReference>
<evidence type="ECO:0000259" key="5">
    <source>
        <dbReference type="PROSITE" id="PS51783"/>
    </source>
</evidence>
<sequence length="3237" mass="363139">MNIVKGVADLIRRTSSGHIGVSGTGSQANSPYPPSPKIRFSEDGDEAILNELWVRYEKAVDKGERRRMFYVFLKQFIVVYKNWKPINAGWLPKDASTSVQTMNSSTLDHTVVGCSSGHPSEIILKLIEEVKQLTSVVVEWRSTADILGASTGLNLTSEGFLILDALAIVMRSMHNCKIFGYHSGIQKLTALMKGAVIQLKTIAGELSGDEGLSNIVVENTRLLQLVLINVVSIVHSFIDIDSLLCAEDHSLSMNIPSCEERLMWRQKAVVSVMEAGGINWLVELLRVTRRLNIKEQNIDVELQCLAIKILYSALSENPRGQNHFKSIGGLEVLLDGLGLPSKIVLAPKDLAGADQKRDESSFLNILQLHVLSLAVLREAVFGNLNNMQFLCENGRIHKFANSFCSPAFTLQEEFKLQIGELSGQQDFRWPSLDCKYNVAAQSGECSVLPLANLTHIQSWNEYVVKLCRVLCSFLLAPDDVKPHHPQASSIRIMTPVSLVYGDLSIKWVMRVLVAVFPCIKACSNQNDLPAHLRILANALQHSVLAAFRKFLVSSPVSLEIFREEGIWDLFFSENFFYFGPAFEEFTLESWTNNDDFLEKPETYYATSSNCPPKVDGVDMIQIEVISFVEFAATSCGSAHNLPELSALLDTLEQSACNSEVAVALSKSLLRILQISPERTVASFKTLNAIPRLLKVACVQAQEHRRSGNAISSDINFVEGIQPRSNQGHDSRETAQSCLTCLETIMELFTEFSSKGDDAQKLVLLNPTSIDCLFELFWEESLRSRVLKHTLVLIKIKAISEEDHKAKLYICTKYLETFAQIKEREKSSTELSIDLLVGIREMVLNDPQYYQALFRDGECFLHIVSLLNGNVDKEIGEKLVLNVLQTLTCLLAKNEVSKASFRALAGKGYQTMQTLLLDFCQCHPSGALLGVLLDMLVDGTFDLKLCPIIQNEDVIILYLSVLQKSSEPLQHQGLNIFQQLLRDSISNRASCVRAGMLNFLLDWFGQDNNDGIIVKIAQLVQVIGGHSVSGKDIRKIFALLRSEKVGRQKRYCSLLMASILSMLSEKGPTAFFDMSGNNSGILIKTPVQWPLNKGFSFSCWLRVENFPQHGTMGLFSFLTENGRGCSAVLAKDKFIYESINLKRQSVRLHVNIVRKKWHFLCITHSIGRAFSGGSLLRCYVDGDLISSERCRYAKVNEPLTNCTVGAKFSASLSEEVDTKESVEAAFPFLGQIGPVYLFSDAISSEQVQGIHSLGPSYMYSFLDNDIATFSENPLPRGILYAKESLASKMIFGLNAQASSGKSLFNVALTLDQISEKNYFEAIAMVGTELCSRRLLQRILYCVGGVTVLFPLISQSDRYESENNGQFCQNVNIAGTKECLTAEVIELIACVLDENLPSQHQMHLLSGFSILGFLLQSVNPQQLNMETLAALKHLFNVIANCGFSELLIQDALSSIFLNLSIWIYSPYEVQRELYLFLIQQFDNEPRLLKNLCRLPLILNMIRKFYCDKAKLKLASGSKTSLHPPGGVLGPTRDEIRKIRLLLLSLGEMSIRQNIVAIDIKALIAFFERSQDVTCIEDVLHMVIRAISQKTVLASFHEQVSFIGGCPVFINLLQREFEPIRLLSLQFLGRLLVDLPSEKKGLRFFNLPSGKPKPISDSHKKTSSRMQPLFSAISDRLFRFPPTDNLCAALFDVLLGGASPKQVLQKQNQSDVQKNKSLGSHFAVPQSLVLIFKFLCSCEEISSRLKIITDLLDLLDTYPSNIEAFMEYGWNALLTASVKLDALQQYRVESVGRVDNKINEQSSIRKLFCVVLLHYISSVKGGWQQLEETTTFLIMQSEKGQVSFKYFLRDMYEDLIQMLVDLSSGENIFVTQPCRDNTLYLLRLVDDMLIDELDHQLPILANVFDVSPESMELELHISALHDVLQGESDDQTARYAQHQMDVKEDKMDEKWWRLYDKLWIIISEINGKGPNKSLPKSSAGGPTFGQRARGLVESLNLPAAEMAAVVVSGGIGSALGGKPNKIVDKAMLLRSEKFPRIIFRLVMLYICKAPLEKASRCVQQIISLLPSLVVTDDEQNKNRLLLFIWSLLAVRSQYRTLNTDARIHVISHLIRETVSCCKSILANSMISTDDSSDNGAFLKEAGYIHNLIQIERVTAAIADEVNYMKSSKIDHQKQLHELRLRMEESLSNESINQKVFEEEMQSSLTSILIADDNRKAAFQLAYEEVQQNIAEKWMHMFRALIDERGPWSANSSPNISSTHWKLDKTEDMWRRRPKLRKNYHFDEKLCHPPSISPNDDINNAENVKKSSIVGHMPEQMKRFLLKGAMKITDEGNSEPIENDVEPCEPNASNLKDSSDGQYLEQVKDVGEWKDIVQDRKDTLFSPVTEESEVLTSTPCVLVTSKRKLAGYLAVMKNALHFFGEFLVEGTGGASTFKNFEALKSSDLTKLDQKPKSLKWPLYLQLDSTKGTVVDDVEVMNDDGNLKRPLKNFRRHRRWNIGKIKGVHWTRYLLRYTAIEIFFSDSVPPVFLNFDSPKGAKDIGTLIVSSRNDYLFPKGSSRNQSGVISFVDRRVALEMAETARESWKRRDITNFEYLMILNTLSGRSYNDLTQYPVFPWVLADYSSEVLDFNKSSTFRDLSKPVGALNPKRFEVFEDRYRNFCDPDIPSFYYGSHYSSMGIVLYYLLRLEPFTSLHRNLQGGKFDHADRLFQSIEATYRNCLSNTSDVKELIPEFFYMPEFLCNSNHYHLGVKQDGEPLGDVVLPPWAKGSPEVFISKNREALESEYVSSNLHHWIDLVFGYKQRGKPAVEAANVFYYLTYEGAADLGTMEDDFQRSAIEDQIANFGQTPIQIFRKKHPRRGPPIPIAHPLHFAPGSINLTSIISCSTHRPSAILHISMLDTHIVLVSQGLVLTVKMWLTTQLQYGGNFTFSGSQEPFFGVGSDILSPRKIGSPLAENFELGGQCFATMPTPAENFLVSCGNWDNSFHIISLTDGRLLQSIRQHSDVVSCAAVTSDGSILATGSYDTTVMVWNVLRGRFSEKKARNTQSEPPRKDNVIAETPFHVLCGHDDIITCLYVSVELDIVISGSKDGTCIFHTLREGRYIRSLHHPSGCGLSKLVASRHGRVVFYADDDLSLHLYSINGKHLAASESNGRLNCVQLSQCGEFLVCAGDHGQIVVRSMNSLEVISRYNGIGKVIVSLTVTTEECFLAGTKDGSLLVYSIENPQLRKASPSRNTKTKPSAV</sequence>
<dbReference type="PROSITE" id="PS51783">
    <property type="entry name" value="PH_BEACH"/>
    <property type="match status" value="1"/>
</dbReference>
<dbReference type="SUPFAM" id="SSF81837">
    <property type="entry name" value="BEACH domain"/>
    <property type="match status" value="1"/>
</dbReference>
<dbReference type="Pfam" id="PF14844">
    <property type="entry name" value="PH_BEACH"/>
    <property type="match status" value="1"/>
</dbReference>
<dbReference type="RefSeq" id="XP_022980913.1">
    <property type="nucleotide sequence ID" value="XM_023125145.1"/>
</dbReference>
<dbReference type="PANTHER" id="PTHR13743:SF112">
    <property type="entry name" value="BEACH DOMAIN-CONTAINING PROTEIN"/>
    <property type="match status" value="1"/>
</dbReference>
<dbReference type="Pfam" id="PF15787">
    <property type="entry name" value="DUF4704"/>
    <property type="match status" value="1"/>
</dbReference>
<dbReference type="InterPro" id="IPR013320">
    <property type="entry name" value="ConA-like_dom_sf"/>
</dbReference>
<evidence type="ECO:0000256" key="1">
    <source>
        <dbReference type="ARBA" id="ARBA00022574"/>
    </source>
</evidence>
<dbReference type="InterPro" id="IPR000409">
    <property type="entry name" value="BEACH_dom"/>
</dbReference>
<dbReference type="CDD" id="cd06071">
    <property type="entry name" value="Beach"/>
    <property type="match status" value="1"/>
</dbReference>
<dbReference type="InterPro" id="IPR046851">
    <property type="entry name" value="NBCH_WD40"/>
</dbReference>
<dbReference type="SUPFAM" id="SSF48371">
    <property type="entry name" value="ARM repeat"/>
    <property type="match status" value="1"/>
</dbReference>
<dbReference type="KEGG" id="cmax:111480224"/>
<dbReference type="Pfam" id="PF02138">
    <property type="entry name" value="Beach"/>
    <property type="match status" value="1"/>
</dbReference>
<dbReference type="SUPFAM" id="SSF50978">
    <property type="entry name" value="WD40 repeat-like"/>
    <property type="match status" value="1"/>
</dbReference>
<dbReference type="InterPro" id="IPR019775">
    <property type="entry name" value="WD40_repeat_CS"/>
</dbReference>
<dbReference type="FunFam" id="1.10.1540.10:FF:000001">
    <property type="entry name" value="neurobeachin isoform X1"/>
    <property type="match status" value="1"/>
</dbReference>
<evidence type="ECO:0000313" key="6">
    <source>
        <dbReference type="Proteomes" id="UP000504608"/>
    </source>
</evidence>
<dbReference type="Pfam" id="PF20425">
    <property type="entry name" value="Neurobeachin"/>
    <property type="match status" value="1"/>
</dbReference>
<dbReference type="SMART" id="SM01026">
    <property type="entry name" value="Beach"/>
    <property type="match status" value="1"/>
</dbReference>
<dbReference type="Proteomes" id="UP000504608">
    <property type="component" value="Unplaced"/>
</dbReference>
<keyword evidence="1 3" id="KW-0853">WD repeat</keyword>
<keyword evidence="2" id="KW-0677">Repeat</keyword>
<dbReference type="SUPFAM" id="SSF50729">
    <property type="entry name" value="PH domain-like"/>
    <property type="match status" value="1"/>
</dbReference>
<feature type="repeat" description="WD" evidence="3">
    <location>
        <begin position="2994"/>
        <end position="3035"/>
    </location>
</feature>
<dbReference type="OrthoDB" id="26681at2759"/>
<evidence type="ECO:0000313" key="7">
    <source>
        <dbReference type="RefSeq" id="XP_022980911.1"/>
    </source>
</evidence>
<dbReference type="Pfam" id="PF20426">
    <property type="entry name" value="NBCH_WD40"/>
    <property type="match status" value="1"/>
</dbReference>
<name>A0A6J1J0N9_CUCMA</name>
<dbReference type="InterPro" id="IPR050865">
    <property type="entry name" value="BEACH_Domain"/>
</dbReference>
<evidence type="ECO:0000313" key="8">
    <source>
        <dbReference type="RefSeq" id="XP_022980912.1"/>
    </source>
</evidence>
<dbReference type="Gene3D" id="2.60.120.200">
    <property type="match status" value="1"/>
</dbReference>
<feature type="domain" description="BEACH-type PH" evidence="5">
    <location>
        <begin position="2381"/>
        <end position="2540"/>
    </location>
</feature>
<dbReference type="InterPro" id="IPR031570">
    <property type="entry name" value="NBEA/BDCP_DUF4704"/>
</dbReference>
<proteinExistence type="predicted"/>
<evidence type="ECO:0000259" key="4">
    <source>
        <dbReference type="PROSITE" id="PS50197"/>
    </source>
</evidence>
<dbReference type="Gene3D" id="2.130.10.10">
    <property type="entry name" value="YVTN repeat-like/Quinoprotein amine dehydrogenase"/>
    <property type="match status" value="1"/>
</dbReference>
<dbReference type="InterPro" id="IPR046852">
    <property type="entry name" value="Neurobeachin_a-sol"/>
</dbReference>
<protein>
    <submittedName>
        <fullName evidence="7 8">BEACH domain-containing protein B isoform X1</fullName>
    </submittedName>
</protein>
<dbReference type="InterPro" id="IPR036372">
    <property type="entry name" value="BEACH_dom_sf"/>
</dbReference>
<accession>A0A6J1J0N9</accession>
<organism evidence="6 9">
    <name type="scientific">Cucurbita maxima</name>
    <name type="common">Pumpkin</name>
    <name type="synonym">Winter squash</name>
    <dbReference type="NCBI Taxonomy" id="3661"/>
    <lineage>
        <taxon>Eukaryota</taxon>
        <taxon>Viridiplantae</taxon>
        <taxon>Streptophyta</taxon>
        <taxon>Embryophyta</taxon>
        <taxon>Tracheophyta</taxon>
        <taxon>Spermatophyta</taxon>
        <taxon>Magnoliopsida</taxon>
        <taxon>eudicotyledons</taxon>
        <taxon>Gunneridae</taxon>
        <taxon>Pentapetalae</taxon>
        <taxon>rosids</taxon>
        <taxon>fabids</taxon>
        <taxon>Cucurbitales</taxon>
        <taxon>Cucurbitaceae</taxon>
        <taxon>Cucurbiteae</taxon>
        <taxon>Cucurbita</taxon>
    </lineage>
</organism>
<evidence type="ECO:0000256" key="3">
    <source>
        <dbReference type="PROSITE-ProRule" id="PRU00221"/>
    </source>
</evidence>
<gene>
    <name evidence="7 8 9" type="primary">LOC111480224</name>
</gene>
<dbReference type="SUPFAM" id="SSF49899">
    <property type="entry name" value="Concanavalin A-like lectins/glucanases"/>
    <property type="match status" value="1"/>
</dbReference>
<dbReference type="InterPro" id="IPR001680">
    <property type="entry name" value="WD40_rpt"/>
</dbReference>
<dbReference type="InterPro" id="IPR036322">
    <property type="entry name" value="WD40_repeat_dom_sf"/>
</dbReference>
<reference evidence="7 8" key="1">
    <citation type="submission" date="2025-04" db="UniProtKB">
        <authorList>
            <consortium name="RefSeq"/>
        </authorList>
    </citation>
    <scope>IDENTIFICATION</scope>
    <source>
        <tissue evidence="7 8">Young leaves</tissue>
    </source>
</reference>
<dbReference type="PROSITE" id="PS50082">
    <property type="entry name" value="WD_REPEATS_2"/>
    <property type="match status" value="1"/>
</dbReference>
<dbReference type="PROSITE" id="PS00678">
    <property type="entry name" value="WD_REPEATS_1"/>
    <property type="match status" value="1"/>
</dbReference>
<dbReference type="PROSITE" id="PS50197">
    <property type="entry name" value="BEACH"/>
    <property type="match status" value="1"/>
</dbReference>